<dbReference type="EMBL" id="JARKIF010000019">
    <property type="protein sequence ID" value="KAJ7618766.1"/>
    <property type="molecule type" value="Genomic_DNA"/>
</dbReference>
<dbReference type="Gene3D" id="1.10.600.10">
    <property type="entry name" value="Farnesyl Diphosphate Synthase"/>
    <property type="match status" value="1"/>
</dbReference>
<sequence length="329" mass="36953">MPPPACINSPAAIDGGFQLPVVDEQQTRPLRGIIQSLLDVVSYVSPREMMRSGNSTEALRAAINQTVAPWAENEPELKVFDKLSQTAASLVEFTYYHHAFEVKLVLGLYSWFAFYLDDVAPPASLNTYHRIILTGGTHTPEPLAHLQQSLTGLYTHWDPFLANIMVTSALDVISASMLENRGDIMQMEPRPTAASWPWYLRTKTSMAAGLASGIFPMAAHPDLRTYIHALPDMDKYLCLVNDILSFYKEDLAGESVNYVSWRAKVEDKAPRRVLVEMVEEVGDLHRRIEGTLDGHTDALAAWTTYEYGLIAWHVSQDRYKLATDLKIVW</sequence>
<dbReference type="GO" id="GO:0016838">
    <property type="term" value="F:carbon-oxygen lyase activity, acting on phosphates"/>
    <property type="evidence" value="ECO:0007669"/>
    <property type="project" value="InterPro"/>
</dbReference>
<keyword evidence="2" id="KW-0456">Lyase</keyword>
<evidence type="ECO:0000313" key="4">
    <source>
        <dbReference type="Proteomes" id="UP001221142"/>
    </source>
</evidence>
<protein>
    <submittedName>
        <fullName evidence="3">Isoprenoid synthase domain-containing protein</fullName>
    </submittedName>
</protein>
<keyword evidence="4" id="KW-1185">Reference proteome</keyword>
<accession>A0AAD7BEW2</accession>
<evidence type="ECO:0000313" key="3">
    <source>
        <dbReference type="EMBL" id="KAJ7618766.1"/>
    </source>
</evidence>
<dbReference type="SFLD" id="SFLDS00005">
    <property type="entry name" value="Isoprenoid_Synthase_Type_I"/>
    <property type="match status" value="1"/>
</dbReference>
<reference evidence="3" key="1">
    <citation type="submission" date="2023-03" db="EMBL/GenBank/DDBJ databases">
        <title>Massive genome expansion in bonnet fungi (Mycena s.s.) driven by repeated elements and novel gene families across ecological guilds.</title>
        <authorList>
            <consortium name="Lawrence Berkeley National Laboratory"/>
            <person name="Harder C.B."/>
            <person name="Miyauchi S."/>
            <person name="Viragh M."/>
            <person name="Kuo A."/>
            <person name="Thoen E."/>
            <person name="Andreopoulos B."/>
            <person name="Lu D."/>
            <person name="Skrede I."/>
            <person name="Drula E."/>
            <person name="Henrissat B."/>
            <person name="Morin E."/>
            <person name="Kohler A."/>
            <person name="Barry K."/>
            <person name="LaButti K."/>
            <person name="Morin E."/>
            <person name="Salamov A."/>
            <person name="Lipzen A."/>
            <person name="Mereny Z."/>
            <person name="Hegedus B."/>
            <person name="Baldrian P."/>
            <person name="Stursova M."/>
            <person name="Weitz H."/>
            <person name="Taylor A."/>
            <person name="Grigoriev I.V."/>
            <person name="Nagy L.G."/>
            <person name="Martin F."/>
            <person name="Kauserud H."/>
        </authorList>
    </citation>
    <scope>NUCLEOTIDE SEQUENCE</scope>
    <source>
        <strain evidence="3">9284</strain>
    </source>
</reference>
<dbReference type="SUPFAM" id="SSF48576">
    <property type="entry name" value="Terpenoid synthases"/>
    <property type="match status" value="1"/>
</dbReference>
<dbReference type="SFLD" id="SFLDG01021">
    <property type="entry name" value="Trichodiene_Synthase_Like"/>
    <property type="match status" value="1"/>
</dbReference>
<organism evidence="3 4">
    <name type="scientific">Roridomyces roridus</name>
    <dbReference type="NCBI Taxonomy" id="1738132"/>
    <lineage>
        <taxon>Eukaryota</taxon>
        <taxon>Fungi</taxon>
        <taxon>Dikarya</taxon>
        <taxon>Basidiomycota</taxon>
        <taxon>Agaricomycotina</taxon>
        <taxon>Agaricomycetes</taxon>
        <taxon>Agaricomycetidae</taxon>
        <taxon>Agaricales</taxon>
        <taxon>Marasmiineae</taxon>
        <taxon>Mycenaceae</taxon>
        <taxon>Roridomyces</taxon>
    </lineage>
</organism>
<evidence type="ECO:0000256" key="1">
    <source>
        <dbReference type="ARBA" id="ARBA00007946"/>
    </source>
</evidence>
<dbReference type="InterPro" id="IPR008949">
    <property type="entry name" value="Isoprenoid_synthase_dom_sf"/>
</dbReference>
<comment type="similarity">
    <text evidence="1">Belongs to the trichodiene synthase family.</text>
</comment>
<dbReference type="AlphaFoldDB" id="A0AAD7BEW2"/>
<dbReference type="Pfam" id="PF06330">
    <property type="entry name" value="TRI5"/>
    <property type="match status" value="1"/>
</dbReference>
<comment type="caution">
    <text evidence="3">The sequence shown here is derived from an EMBL/GenBank/DDBJ whole genome shotgun (WGS) entry which is preliminary data.</text>
</comment>
<evidence type="ECO:0000256" key="2">
    <source>
        <dbReference type="ARBA" id="ARBA00023239"/>
    </source>
</evidence>
<name>A0AAD7BEW2_9AGAR</name>
<proteinExistence type="inferred from homology"/>
<dbReference type="InterPro" id="IPR024652">
    <property type="entry name" value="Trichodiene_synth"/>
</dbReference>
<dbReference type="Proteomes" id="UP001221142">
    <property type="component" value="Unassembled WGS sequence"/>
</dbReference>
<gene>
    <name evidence="3" type="ORF">FB45DRAFT_1097559</name>
</gene>